<reference evidence="3" key="1">
    <citation type="submission" date="2024-02" db="UniProtKB">
        <authorList>
            <consortium name="WormBaseParasite"/>
        </authorList>
    </citation>
    <scope>IDENTIFICATION</scope>
</reference>
<evidence type="ECO:0000256" key="1">
    <source>
        <dbReference type="SAM" id="Phobius"/>
    </source>
</evidence>
<keyword evidence="1" id="KW-0812">Transmembrane</keyword>
<feature type="transmembrane region" description="Helical" evidence="1">
    <location>
        <begin position="57"/>
        <end position="78"/>
    </location>
</feature>
<proteinExistence type="predicted"/>
<feature type="transmembrane region" description="Helical" evidence="1">
    <location>
        <begin position="12"/>
        <end position="36"/>
    </location>
</feature>
<accession>A0AAF3EZU9</accession>
<organism evidence="2 3">
    <name type="scientific">Mesorhabditis belari</name>
    <dbReference type="NCBI Taxonomy" id="2138241"/>
    <lineage>
        <taxon>Eukaryota</taxon>
        <taxon>Metazoa</taxon>
        <taxon>Ecdysozoa</taxon>
        <taxon>Nematoda</taxon>
        <taxon>Chromadorea</taxon>
        <taxon>Rhabditida</taxon>
        <taxon>Rhabditina</taxon>
        <taxon>Rhabditomorpha</taxon>
        <taxon>Rhabditoidea</taxon>
        <taxon>Rhabditidae</taxon>
        <taxon>Mesorhabditinae</taxon>
        <taxon>Mesorhabditis</taxon>
    </lineage>
</organism>
<dbReference type="WBParaSite" id="MBELARI_LOCUS1964">
    <property type="protein sequence ID" value="MBELARI_LOCUS1964"/>
    <property type="gene ID" value="MBELARI_LOCUS1964"/>
</dbReference>
<evidence type="ECO:0000313" key="2">
    <source>
        <dbReference type="Proteomes" id="UP000887575"/>
    </source>
</evidence>
<evidence type="ECO:0000313" key="3">
    <source>
        <dbReference type="WBParaSite" id="MBELARI_LOCUS1964"/>
    </source>
</evidence>
<keyword evidence="1" id="KW-1133">Transmembrane helix</keyword>
<feature type="transmembrane region" description="Helical" evidence="1">
    <location>
        <begin position="84"/>
        <end position="110"/>
    </location>
</feature>
<dbReference type="AlphaFoldDB" id="A0AAF3EZU9"/>
<protein>
    <submittedName>
        <fullName evidence="3">Uncharacterized protein</fullName>
    </submittedName>
</protein>
<sequence length="161" mass="18903">MLLVFVIGAYVYPLLLSLVYKTVIGVSLHMTIGYAIERYIAMKNLETYEQKYSNNRLSLWLLTSTLTSVLFEATIFYWRILPDWLPFVAAYTISFIGVLIAFQMWMTIFLEPSLKKRFLSLFRKAPITSNGDLRNVLGKKIKYNNVDESNLYFKQLEQMWN</sequence>
<dbReference type="Proteomes" id="UP000887575">
    <property type="component" value="Unassembled WGS sequence"/>
</dbReference>
<keyword evidence="2" id="KW-1185">Reference proteome</keyword>
<name>A0AAF3EZU9_9BILA</name>
<keyword evidence="1" id="KW-0472">Membrane</keyword>